<protein>
    <submittedName>
        <fullName evidence="1">GGDEF domain-containing protein</fullName>
    </submittedName>
</protein>
<evidence type="ECO:0000313" key="2">
    <source>
        <dbReference type="Proteomes" id="UP000294599"/>
    </source>
</evidence>
<dbReference type="AlphaFoldDB" id="A0A4R3LSM1"/>
<proteinExistence type="predicted"/>
<name>A0A4R3LSM1_9GAMM</name>
<dbReference type="InterPro" id="IPR029787">
    <property type="entry name" value="Nucleotide_cyclase"/>
</dbReference>
<accession>A0A4R3LSM1</accession>
<sequence>MDSSGDGAILDFDLGELGALASTASDKADERMAPTRAESGFEDALDAFDRRVAASGKPAVVCMFRIGFGPEASETVKTVVRTRSLQKLERAARDGDLCLRWDNNDILLGMTGCNVESARNSIALMMKLFSVEMVHGPNDALKMSAGIAPYDRDARAAQRTAQLACDLASFQENGYIEVVEF</sequence>
<reference evidence="1 2" key="1">
    <citation type="submission" date="2019-03" db="EMBL/GenBank/DDBJ databases">
        <title>Genomic Encyclopedia of Type Strains, Phase IV (KMG-IV): sequencing the most valuable type-strain genomes for metagenomic binning, comparative biology and taxonomic classification.</title>
        <authorList>
            <person name="Goeker M."/>
        </authorList>
    </citation>
    <scope>NUCLEOTIDE SEQUENCE [LARGE SCALE GENOMIC DNA]</scope>
    <source>
        <strain evidence="1 2">DSM 21944</strain>
    </source>
</reference>
<dbReference type="SUPFAM" id="SSF55073">
    <property type="entry name" value="Nucleotide cyclase"/>
    <property type="match status" value="1"/>
</dbReference>
<organism evidence="1 2">
    <name type="scientific">Pseudofulvimonas gallinarii</name>
    <dbReference type="NCBI Taxonomy" id="634155"/>
    <lineage>
        <taxon>Bacteria</taxon>
        <taxon>Pseudomonadati</taxon>
        <taxon>Pseudomonadota</taxon>
        <taxon>Gammaproteobacteria</taxon>
        <taxon>Lysobacterales</taxon>
        <taxon>Rhodanobacteraceae</taxon>
        <taxon>Pseudofulvimonas</taxon>
    </lineage>
</organism>
<dbReference type="EMBL" id="SMAF01000001">
    <property type="protein sequence ID" value="TCT01227.1"/>
    <property type="molecule type" value="Genomic_DNA"/>
</dbReference>
<keyword evidence="2" id="KW-1185">Reference proteome</keyword>
<comment type="caution">
    <text evidence="1">The sequence shown here is derived from an EMBL/GenBank/DDBJ whole genome shotgun (WGS) entry which is preliminary data.</text>
</comment>
<dbReference type="Proteomes" id="UP000294599">
    <property type="component" value="Unassembled WGS sequence"/>
</dbReference>
<dbReference type="RefSeq" id="WP_132577155.1">
    <property type="nucleotide sequence ID" value="NZ_JBHLWF010000005.1"/>
</dbReference>
<evidence type="ECO:0000313" key="1">
    <source>
        <dbReference type="EMBL" id="TCT01227.1"/>
    </source>
</evidence>
<gene>
    <name evidence="1" type="ORF">EDC25_10182</name>
</gene>